<evidence type="ECO:0000256" key="2">
    <source>
        <dbReference type="SAM" id="Phobius"/>
    </source>
</evidence>
<evidence type="ECO:0000256" key="1">
    <source>
        <dbReference type="SAM" id="MobiDB-lite"/>
    </source>
</evidence>
<proteinExistence type="predicted"/>
<dbReference type="Proteomes" id="UP000799764">
    <property type="component" value="Unassembled WGS sequence"/>
</dbReference>
<keyword evidence="2" id="KW-0472">Membrane</keyword>
<feature type="region of interest" description="Disordered" evidence="1">
    <location>
        <begin position="267"/>
        <end position="314"/>
    </location>
</feature>
<dbReference type="AlphaFoldDB" id="A0A9P4PXF3"/>
<name>A0A9P4PXF3_9PLEO</name>
<organism evidence="4 5">
    <name type="scientific">Karstenula rhodostoma CBS 690.94</name>
    <dbReference type="NCBI Taxonomy" id="1392251"/>
    <lineage>
        <taxon>Eukaryota</taxon>
        <taxon>Fungi</taxon>
        <taxon>Dikarya</taxon>
        <taxon>Ascomycota</taxon>
        <taxon>Pezizomycotina</taxon>
        <taxon>Dothideomycetes</taxon>
        <taxon>Pleosporomycetidae</taxon>
        <taxon>Pleosporales</taxon>
        <taxon>Massarineae</taxon>
        <taxon>Didymosphaeriaceae</taxon>
        <taxon>Karstenula</taxon>
    </lineage>
</organism>
<sequence length="314" mass="33573">MRLLSSLTLCSSLAPAVLAYGSSTCYYANGTEITNTEFRQCSDGVTTICCALGRENTPGNETNEMGWTQDECLPNGLCQNRLRIGGVAQTYWWVEYCTNPDPTSSECLDVCRHTRDSAGGSIMTPCGVSRDGSYNALDDTRDVTRWCCGESDACCTNNIGVVELPRKFTGNAITSSASSSSSTPTASSTTSSQASLTSSPAPTDTKTPEAGNNGLSTGVKTGIGIGAAVGVIAILLAAFFGRKAYGYRKLVKQREAEDKYALQPPLYGHEQNHANTNYAPSELYATTTPAEMPTSEPPRPPRELPGSHDRYDRH</sequence>
<evidence type="ECO:0008006" key="6">
    <source>
        <dbReference type="Google" id="ProtNLM"/>
    </source>
</evidence>
<evidence type="ECO:0000313" key="4">
    <source>
        <dbReference type="EMBL" id="KAF2451078.1"/>
    </source>
</evidence>
<evidence type="ECO:0000256" key="3">
    <source>
        <dbReference type="SAM" id="SignalP"/>
    </source>
</evidence>
<feature type="chain" id="PRO_5040134606" description="Mid2 domain-containing protein" evidence="3">
    <location>
        <begin position="20"/>
        <end position="314"/>
    </location>
</feature>
<reference evidence="4" key="1">
    <citation type="journal article" date="2020" name="Stud. Mycol.">
        <title>101 Dothideomycetes genomes: a test case for predicting lifestyles and emergence of pathogens.</title>
        <authorList>
            <person name="Haridas S."/>
            <person name="Albert R."/>
            <person name="Binder M."/>
            <person name="Bloem J."/>
            <person name="Labutti K."/>
            <person name="Salamov A."/>
            <person name="Andreopoulos B."/>
            <person name="Baker S."/>
            <person name="Barry K."/>
            <person name="Bills G."/>
            <person name="Bluhm B."/>
            <person name="Cannon C."/>
            <person name="Castanera R."/>
            <person name="Culley D."/>
            <person name="Daum C."/>
            <person name="Ezra D."/>
            <person name="Gonzalez J."/>
            <person name="Henrissat B."/>
            <person name="Kuo A."/>
            <person name="Liang C."/>
            <person name="Lipzen A."/>
            <person name="Lutzoni F."/>
            <person name="Magnuson J."/>
            <person name="Mondo S."/>
            <person name="Nolan M."/>
            <person name="Ohm R."/>
            <person name="Pangilinan J."/>
            <person name="Park H.-J."/>
            <person name="Ramirez L."/>
            <person name="Alfaro M."/>
            <person name="Sun H."/>
            <person name="Tritt A."/>
            <person name="Yoshinaga Y."/>
            <person name="Zwiers L.-H."/>
            <person name="Turgeon B."/>
            <person name="Goodwin S."/>
            <person name="Spatafora J."/>
            <person name="Crous P."/>
            <person name="Grigoriev I."/>
        </authorList>
    </citation>
    <scope>NUCLEOTIDE SEQUENCE</scope>
    <source>
        <strain evidence="4">CBS 690.94</strain>
    </source>
</reference>
<dbReference type="EMBL" id="MU001493">
    <property type="protein sequence ID" value="KAF2451078.1"/>
    <property type="molecule type" value="Genomic_DNA"/>
</dbReference>
<dbReference type="OrthoDB" id="5215637at2759"/>
<keyword evidence="2" id="KW-0812">Transmembrane</keyword>
<feature type="signal peptide" evidence="3">
    <location>
        <begin position="1"/>
        <end position="19"/>
    </location>
</feature>
<keyword evidence="3" id="KW-0732">Signal</keyword>
<feature type="region of interest" description="Disordered" evidence="1">
    <location>
        <begin position="173"/>
        <end position="215"/>
    </location>
</feature>
<evidence type="ECO:0000313" key="5">
    <source>
        <dbReference type="Proteomes" id="UP000799764"/>
    </source>
</evidence>
<feature type="compositionally biased region" description="Basic and acidic residues" evidence="1">
    <location>
        <begin position="299"/>
        <end position="314"/>
    </location>
</feature>
<feature type="compositionally biased region" description="Low complexity" evidence="1">
    <location>
        <begin position="174"/>
        <end position="203"/>
    </location>
</feature>
<keyword evidence="5" id="KW-1185">Reference proteome</keyword>
<comment type="caution">
    <text evidence="4">The sequence shown here is derived from an EMBL/GenBank/DDBJ whole genome shotgun (WGS) entry which is preliminary data.</text>
</comment>
<feature type="transmembrane region" description="Helical" evidence="2">
    <location>
        <begin position="222"/>
        <end position="240"/>
    </location>
</feature>
<accession>A0A9P4PXF3</accession>
<gene>
    <name evidence="4" type="ORF">P171DRAFT_516804</name>
</gene>
<keyword evidence="2" id="KW-1133">Transmembrane helix</keyword>
<feature type="compositionally biased region" description="Polar residues" evidence="1">
    <location>
        <begin position="273"/>
        <end position="289"/>
    </location>
</feature>
<protein>
    <recommendedName>
        <fullName evidence="6">Mid2 domain-containing protein</fullName>
    </recommendedName>
</protein>